<dbReference type="Proteomes" id="UP000646548">
    <property type="component" value="Unassembled WGS sequence"/>
</dbReference>
<evidence type="ECO:0000313" key="4">
    <source>
        <dbReference type="EMBL" id="KAF6718032.1"/>
    </source>
</evidence>
<dbReference type="SMART" id="SM00233">
    <property type="entry name" value="PH"/>
    <property type="match status" value="1"/>
</dbReference>
<dbReference type="EMBL" id="WKFB01000780">
    <property type="protein sequence ID" value="KAF6718032.1"/>
    <property type="molecule type" value="Genomic_DNA"/>
</dbReference>
<feature type="compositionally biased region" description="Polar residues" evidence="2">
    <location>
        <begin position="300"/>
        <end position="318"/>
    </location>
</feature>
<dbReference type="InterPro" id="IPR001849">
    <property type="entry name" value="PH_domain"/>
</dbReference>
<dbReference type="PANTHER" id="PTHR17271">
    <property type="entry name" value="PLECKSTRIN HOMOLOGY PH DOMAIN-CONTAINING PROTEIN"/>
    <property type="match status" value="1"/>
</dbReference>
<feature type="compositionally biased region" description="Polar residues" evidence="2">
    <location>
        <begin position="411"/>
        <end position="438"/>
    </location>
</feature>
<dbReference type="PANTHER" id="PTHR17271:SF14">
    <property type="entry name" value="TRIO AND F-ACTIN-BINDING PROTEIN-LIKE ISOFORM X1"/>
    <property type="match status" value="1"/>
</dbReference>
<feature type="compositionally biased region" description="Low complexity" evidence="2">
    <location>
        <begin position="839"/>
        <end position="850"/>
    </location>
</feature>
<dbReference type="InterPro" id="IPR052223">
    <property type="entry name" value="Actin_Cytoskeleton_Reg"/>
</dbReference>
<evidence type="ECO:0000313" key="5">
    <source>
        <dbReference type="Proteomes" id="UP000646548"/>
    </source>
</evidence>
<feature type="compositionally biased region" description="Polar residues" evidence="2">
    <location>
        <begin position="479"/>
        <end position="513"/>
    </location>
</feature>
<feature type="compositionally biased region" description="Polar residues" evidence="2">
    <location>
        <begin position="325"/>
        <end position="338"/>
    </location>
</feature>
<feature type="compositionally biased region" description="Basic and acidic residues" evidence="2">
    <location>
        <begin position="674"/>
        <end position="691"/>
    </location>
</feature>
<feature type="compositionally biased region" description="Basic and acidic residues" evidence="2">
    <location>
        <begin position="566"/>
        <end position="584"/>
    </location>
</feature>
<feature type="compositionally biased region" description="Polar residues" evidence="2">
    <location>
        <begin position="854"/>
        <end position="871"/>
    </location>
</feature>
<protein>
    <submittedName>
        <fullName evidence="4">TRIO and F-actin-binding protein</fullName>
    </submittedName>
</protein>
<reference evidence="4" key="1">
    <citation type="journal article" name="BMC Genomics">
        <title>Long-read sequencing and de novo genome assembly of marine medaka (Oryzias melastigma).</title>
        <authorList>
            <person name="Liang P."/>
            <person name="Saqib H.S.A."/>
            <person name="Ni X."/>
            <person name="Shen Y."/>
        </authorList>
    </citation>
    <scope>NUCLEOTIDE SEQUENCE</scope>
    <source>
        <strain evidence="4">Bigg-433</strain>
    </source>
</reference>
<feature type="coiled-coil region" evidence="1">
    <location>
        <begin position="1024"/>
        <end position="1101"/>
    </location>
</feature>
<evidence type="ECO:0000256" key="2">
    <source>
        <dbReference type="SAM" id="MobiDB-lite"/>
    </source>
</evidence>
<feature type="compositionally biased region" description="Polar residues" evidence="2">
    <location>
        <begin position="556"/>
        <end position="565"/>
    </location>
</feature>
<feature type="region of interest" description="Disordered" evidence="2">
    <location>
        <begin position="828"/>
        <end position="903"/>
    </location>
</feature>
<feature type="compositionally biased region" description="Low complexity" evidence="2">
    <location>
        <begin position="393"/>
        <end position="402"/>
    </location>
</feature>
<dbReference type="PROSITE" id="PS50003">
    <property type="entry name" value="PH_DOMAIN"/>
    <property type="match status" value="1"/>
</dbReference>
<sequence length="1178" mass="133394">MQFNCRLHVHTDCGSSFWIPPTHLCFSWWQQSCMHLANQSTICGAAHSIRHLLRCPMLPFAKMTPDRTALLPCPSMAPPVEDFYCWQFEANTFDPSRCSSCLRPSHMHLSSNAAEGEELIDVAPDDDDCALSEDATSASSDDVSGGWSYEWSLVHSLSAEWELENCDTDIQSSSPKQGDCSDRSRSLSSERCGAAQREMTRLDPSPPRVTESYWMDEGRGRDRSRRTSEARGEKEKESGYFSPNRRGDNVQQTEETNKRSYRYFERGRPLPSNYVPEPKACVPYRSVSLGLPSQRRTPETYMQETWRSESPQRYTYHSNFRRGADSQNNSPTRHSSVSPDRYKVTDYPVEPTRGSPLYSSQTRSDVSSQLQSHGVSRHTSGRSSPSRRRGSRTSRTASPSRSIRSHKHTDSVNSQSGEYLPQKSCSRNSRTPSQASNRHSLDSEKLYRNLESLSRRSSTAVQQNQYEGPQTRPCEASPRTRTTVSSVANTHSHNSRDVSPSRTVRSPQSNTSPRELDFTDSRKSHSQGSWQGSSHSLLSLPRSHASVSSRHGADSQVPSGSPSHITDTDKANEETPRISSDRSRSSLRRGMEILLTSEPKKTPAELEEAGMTIDDYIVLADIPRIQVELEEEFPMLRCRNQSPSPCRDQRMRTYRGQDEADVYRSRLELEERGRVRERGRDRREKCRDPETGRSTIRHSAASVHTQSSDRRSKKHRSVREKERVPAEQPLTQGWMSILDEQGKWRKHWFVLADTSLKYYRDSEAEESDDLEGEIDLTSCVNVSDCDVERNYGLQIQTKRALFTLSAITSRIQQNWVKLLKQAVKNNALQSDSSSEKENPLSQRPSSSQPPARFTCNSSGGERTTSTYTATAANPIREDGQTADGADLSPTSQREEGEGWDREQAKRLEERNKWFEEGASLGEMSSRWDSMELKRGSVPVPVTETIDSELNRKWAEFETLSFSDMSPQSLMGAQNYQSETQQQFIDDPRTPHLKSEEIEQSEARSLTGISGGDPQSENGVQTPTAETLQKEAVSLRHQVESIKRERAAMRMEVDSPCGPTAPCRAWLEEMEASHRKALQELQEKHAREVKQLEEERDQLLLVERQAATTAMEALKAAHREELERARRLCGETTHMDSSYKDQMPRADALHGELNCTVRAVLTEMPGTKLHRAEQQETRG</sequence>
<feature type="compositionally biased region" description="Basic and acidic residues" evidence="2">
    <location>
        <begin position="439"/>
        <end position="448"/>
    </location>
</feature>
<feature type="compositionally biased region" description="Basic and acidic residues" evidence="2">
    <location>
        <begin position="216"/>
        <end position="238"/>
    </location>
</feature>
<keyword evidence="1" id="KW-0175">Coiled coil</keyword>
<dbReference type="Gene3D" id="2.30.29.30">
    <property type="entry name" value="Pleckstrin-homology domain (PH domain)/Phosphotyrosine-binding domain (PTB)"/>
    <property type="match status" value="1"/>
</dbReference>
<dbReference type="SUPFAM" id="SSF50729">
    <property type="entry name" value="PH domain-like"/>
    <property type="match status" value="1"/>
</dbReference>
<feature type="compositionally biased region" description="Basic and acidic residues" evidence="2">
    <location>
        <begin position="892"/>
        <end position="903"/>
    </location>
</feature>
<feature type="compositionally biased region" description="Polar residues" evidence="2">
    <location>
        <begin position="451"/>
        <end position="468"/>
    </location>
</feature>
<feature type="compositionally biased region" description="Basic residues" evidence="2">
    <location>
        <begin position="375"/>
        <end position="392"/>
    </location>
</feature>
<dbReference type="GO" id="GO:1900026">
    <property type="term" value="P:positive regulation of substrate adhesion-dependent cell spreading"/>
    <property type="evidence" value="ECO:0007669"/>
    <property type="project" value="TreeGrafter"/>
</dbReference>
<feature type="compositionally biased region" description="Basic and acidic residues" evidence="2">
    <location>
        <begin position="255"/>
        <end position="268"/>
    </location>
</feature>
<feature type="compositionally biased region" description="Polar residues" evidence="2">
    <location>
        <begin position="1002"/>
        <end position="1022"/>
    </location>
</feature>
<evidence type="ECO:0000259" key="3">
    <source>
        <dbReference type="PROSITE" id="PS50003"/>
    </source>
</evidence>
<dbReference type="Pfam" id="PF00169">
    <property type="entry name" value="PH"/>
    <property type="match status" value="1"/>
</dbReference>
<comment type="caution">
    <text evidence="4">The sequence shown here is derived from an EMBL/GenBank/DDBJ whole genome shotgun (WGS) entry which is preliminary data.</text>
</comment>
<organism evidence="4 5">
    <name type="scientific">Oryzias melastigma</name>
    <name type="common">Marine medaka</name>
    <dbReference type="NCBI Taxonomy" id="30732"/>
    <lineage>
        <taxon>Eukaryota</taxon>
        <taxon>Metazoa</taxon>
        <taxon>Chordata</taxon>
        <taxon>Craniata</taxon>
        <taxon>Vertebrata</taxon>
        <taxon>Euteleostomi</taxon>
        <taxon>Actinopterygii</taxon>
        <taxon>Neopterygii</taxon>
        <taxon>Teleostei</taxon>
        <taxon>Neoteleostei</taxon>
        <taxon>Acanthomorphata</taxon>
        <taxon>Ovalentaria</taxon>
        <taxon>Atherinomorphae</taxon>
        <taxon>Beloniformes</taxon>
        <taxon>Adrianichthyidae</taxon>
        <taxon>Oryziinae</taxon>
        <taxon>Oryzias</taxon>
    </lineage>
</organism>
<dbReference type="AlphaFoldDB" id="A0A834BVH4"/>
<feature type="domain" description="PH" evidence="3">
    <location>
        <begin position="728"/>
        <end position="824"/>
    </location>
</feature>
<feature type="compositionally biased region" description="Basic and acidic residues" evidence="2">
    <location>
        <begin position="514"/>
        <end position="523"/>
    </location>
</feature>
<dbReference type="InterPro" id="IPR011993">
    <property type="entry name" value="PH-like_dom_sf"/>
</dbReference>
<gene>
    <name evidence="4" type="ORF">FQA47_010669</name>
</gene>
<feature type="region of interest" description="Disordered" evidence="2">
    <location>
        <begin position="291"/>
        <end position="589"/>
    </location>
</feature>
<dbReference type="GO" id="GO:0015629">
    <property type="term" value="C:actin cytoskeleton"/>
    <property type="evidence" value="ECO:0007669"/>
    <property type="project" value="TreeGrafter"/>
</dbReference>
<feature type="region of interest" description="Disordered" evidence="2">
    <location>
        <begin position="674"/>
        <end position="726"/>
    </location>
</feature>
<feature type="region of interest" description="Disordered" evidence="2">
    <location>
        <begin position="994"/>
        <end position="1022"/>
    </location>
</feature>
<accession>A0A834BVH4</accession>
<evidence type="ECO:0000256" key="1">
    <source>
        <dbReference type="SAM" id="Coils"/>
    </source>
</evidence>
<name>A0A834BVH4_ORYME</name>
<feature type="compositionally biased region" description="Polar residues" evidence="2">
    <location>
        <begin position="357"/>
        <end position="374"/>
    </location>
</feature>
<feature type="region of interest" description="Disordered" evidence="2">
    <location>
        <begin position="168"/>
        <end position="279"/>
    </location>
</feature>
<feature type="compositionally biased region" description="Low complexity" evidence="2">
    <location>
        <begin position="526"/>
        <end position="546"/>
    </location>
</feature>
<proteinExistence type="predicted"/>
<dbReference type="GO" id="GO:0051015">
    <property type="term" value="F:actin filament binding"/>
    <property type="evidence" value="ECO:0007669"/>
    <property type="project" value="TreeGrafter"/>
</dbReference>